<feature type="transmembrane region" description="Helical" evidence="1">
    <location>
        <begin position="389"/>
        <end position="410"/>
    </location>
</feature>
<sequence>MSVAEPPEPPARGDEGSSAPASAGGTALEPDGTSAAPRLPGTDLFATDRFAADPFSSGHPQRSEPDSEPDSDSGPDSDPDSDSDSDSDPDSDPDSDSGSGPDSDSDPDPEPRGSRHDEWWARLLATPRRRALWYWGGPLLVTLLAAVLRFWNLGHPQAIVFDETYYVKDAWTLLHHGYESTWPDGADSGFAAGDTDSYGEQASYVVHPPLGKWMIALGMAAFGADSAFWWRASTALAGTIAVFLLTLAGRRLFGSTMLAVIAGLLFAVDGNAIVMSRVALLDNWLMLFALLGFWFVLLDRDWSARRLERRVAAARAAGKDPHYGPVLWARPWVFAAGAAFGAAAAVKWSGAWFLAAFGVYLVVVDAVARRRAGLPLWASGAVLKQAPATFLLLVPVAIGVYLASWTGWFVTSGGYDRHWAEQAGNAASGWLSWVPLPLQSLWHFHQSAYTYHVGVHTPHPWQANPLTWLFMIRPTNMYYADSAGCGGGCTESIIGLGNPLIWWAAAIAAGYLVYRLIRRREWAVGAILVGLAAGYLPWLAYLDRTVFQFYSIAFEPFLLLGLTFVIGLILGRRDAPRWQRERGILTVAIFLIAVVLVSAFFLPIWTAQPIPPLLRQLHFWLPSWG</sequence>
<feature type="compositionally biased region" description="Pro residues" evidence="2">
    <location>
        <begin position="1"/>
        <end position="10"/>
    </location>
</feature>
<protein>
    <recommendedName>
        <fullName evidence="1">Polyprenol-phosphate-mannose--protein mannosyltransferase</fullName>
        <ecNumber evidence="1">2.4.1.-</ecNumber>
    </recommendedName>
</protein>
<feature type="transmembrane region" description="Helical" evidence="1">
    <location>
        <begin position="500"/>
        <end position="517"/>
    </location>
</feature>
<dbReference type="RefSeq" id="WP_243569006.1">
    <property type="nucleotide sequence ID" value="NZ_BAAARD010000006.1"/>
</dbReference>
<keyword evidence="1" id="KW-0328">Glycosyltransferase</keyword>
<evidence type="ECO:0000256" key="2">
    <source>
        <dbReference type="SAM" id="MobiDB-lite"/>
    </source>
</evidence>
<feature type="transmembrane region" description="Helical" evidence="1">
    <location>
        <begin position="522"/>
        <end position="541"/>
    </location>
</feature>
<dbReference type="PANTHER" id="PTHR10050:SF46">
    <property type="entry name" value="PROTEIN O-MANNOSYL-TRANSFERASE 2"/>
    <property type="match status" value="1"/>
</dbReference>
<evidence type="ECO:0000256" key="1">
    <source>
        <dbReference type="RuleBase" id="RU367007"/>
    </source>
</evidence>
<keyword evidence="6" id="KW-1185">Reference proteome</keyword>
<feature type="transmembrane region" description="Helical" evidence="1">
    <location>
        <begin position="132"/>
        <end position="151"/>
    </location>
</feature>
<comment type="subcellular location">
    <subcellularLocation>
        <location evidence="1">Cell membrane</location>
    </subcellularLocation>
</comment>
<dbReference type="Pfam" id="PF16192">
    <property type="entry name" value="PMT_4TMC"/>
    <property type="match status" value="1"/>
</dbReference>
<feature type="domain" description="Protein O-mannosyl-transferase C-terminal four TM" evidence="4">
    <location>
        <begin position="438"/>
        <end position="624"/>
    </location>
</feature>
<dbReference type="InterPro" id="IPR038731">
    <property type="entry name" value="RgtA/B/C-like"/>
</dbReference>
<feature type="region of interest" description="Disordered" evidence="2">
    <location>
        <begin position="1"/>
        <end position="115"/>
    </location>
</feature>
<evidence type="ECO:0000259" key="4">
    <source>
        <dbReference type="Pfam" id="PF16192"/>
    </source>
</evidence>
<proteinExistence type="inferred from homology"/>
<dbReference type="InterPro" id="IPR027005">
    <property type="entry name" value="PMT-like"/>
</dbReference>
<feature type="transmembrane region" description="Helical" evidence="1">
    <location>
        <begin position="284"/>
        <end position="302"/>
    </location>
</feature>
<dbReference type="InterPro" id="IPR032421">
    <property type="entry name" value="PMT_4TMC"/>
</dbReference>
<dbReference type="EMBL" id="CP094533">
    <property type="protein sequence ID" value="UOE26170.1"/>
    <property type="molecule type" value="Genomic_DNA"/>
</dbReference>
<comment type="pathway">
    <text evidence="1">Protein modification; protein glycosylation.</text>
</comment>
<keyword evidence="1" id="KW-0808">Transferase</keyword>
<feature type="compositionally biased region" description="Low complexity" evidence="2">
    <location>
        <begin position="16"/>
        <end position="25"/>
    </location>
</feature>
<evidence type="ECO:0000259" key="3">
    <source>
        <dbReference type="Pfam" id="PF13231"/>
    </source>
</evidence>
<reference evidence="5 6" key="1">
    <citation type="submission" date="2022-03" db="EMBL/GenBank/DDBJ databases">
        <title>Agromyces sp. isolated from the gut of P. brevitarsis seulensis larvae.</title>
        <authorList>
            <person name="Won M."/>
            <person name="Kwon S.-W."/>
        </authorList>
    </citation>
    <scope>NUCLEOTIDE SEQUENCE [LARGE SCALE GENOMIC DNA]</scope>
    <source>
        <strain evidence="5 6">KACC 16215</strain>
    </source>
</reference>
<dbReference type="PANTHER" id="PTHR10050">
    <property type="entry name" value="DOLICHYL-PHOSPHATE-MANNOSE--PROTEIN MANNOSYLTRANSFERASE"/>
    <property type="match status" value="1"/>
</dbReference>
<feature type="domain" description="Glycosyltransferase RgtA/B/C/D-like" evidence="3">
    <location>
        <begin position="207"/>
        <end position="297"/>
    </location>
</feature>
<feature type="transmembrane region" description="Helical" evidence="1">
    <location>
        <begin position="228"/>
        <end position="249"/>
    </location>
</feature>
<gene>
    <name evidence="5" type="ORF">MTP13_17990</name>
</gene>
<feature type="transmembrane region" description="Helical" evidence="1">
    <location>
        <begin position="256"/>
        <end position="278"/>
    </location>
</feature>
<name>A0ABY4ASL4_9MICO</name>
<comment type="similarity">
    <text evidence="1">Belongs to the glycosyltransferase 39 family.</text>
</comment>
<keyword evidence="1" id="KW-1003">Cell membrane</keyword>
<feature type="compositionally biased region" description="Acidic residues" evidence="2">
    <location>
        <begin position="66"/>
        <end position="95"/>
    </location>
</feature>
<keyword evidence="1" id="KW-1133">Transmembrane helix</keyword>
<evidence type="ECO:0000313" key="6">
    <source>
        <dbReference type="Proteomes" id="UP000831304"/>
    </source>
</evidence>
<dbReference type="Pfam" id="PF13231">
    <property type="entry name" value="PMT_2"/>
    <property type="match status" value="1"/>
</dbReference>
<dbReference type="EC" id="2.4.1.-" evidence="1"/>
<feature type="transmembrane region" description="Helical" evidence="1">
    <location>
        <begin position="583"/>
        <end position="605"/>
    </location>
</feature>
<dbReference type="Proteomes" id="UP000831304">
    <property type="component" value="Chromosome"/>
</dbReference>
<feature type="transmembrane region" description="Helical" evidence="1">
    <location>
        <begin position="351"/>
        <end position="368"/>
    </location>
</feature>
<feature type="transmembrane region" description="Helical" evidence="1">
    <location>
        <begin position="323"/>
        <end position="345"/>
    </location>
</feature>
<keyword evidence="1" id="KW-0812">Transmembrane</keyword>
<feature type="transmembrane region" description="Helical" evidence="1">
    <location>
        <begin position="547"/>
        <end position="571"/>
    </location>
</feature>
<comment type="function">
    <text evidence="1">Protein O-mannosyltransferase that catalyzes the transfer of a single mannose residue from a polyprenol phospho-mannosyl lipidic donor to the hydroxyl group of selected serine and threonine residues in acceptor proteins.</text>
</comment>
<organism evidence="5 6">
    <name type="scientific">Agromyces soli</name>
    <dbReference type="NCBI Taxonomy" id="659012"/>
    <lineage>
        <taxon>Bacteria</taxon>
        <taxon>Bacillati</taxon>
        <taxon>Actinomycetota</taxon>
        <taxon>Actinomycetes</taxon>
        <taxon>Micrococcales</taxon>
        <taxon>Microbacteriaceae</taxon>
        <taxon>Agromyces</taxon>
    </lineage>
</organism>
<accession>A0ABY4ASL4</accession>
<keyword evidence="1" id="KW-0472">Membrane</keyword>
<evidence type="ECO:0000313" key="5">
    <source>
        <dbReference type="EMBL" id="UOE26170.1"/>
    </source>
</evidence>